<keyword evidence="5" id="KW-1185">Reference proteome</keyword>
<feature type="compositionally biased region" description="Low complexity" evidence="1">
    <location>
        <begin position="306"/>
        <end position="317"/>
    </location>
</feature>
<dbReference type="EMBL" id="CAUYUJ010005481">
    <property type="protein sequence ID" value="CAK0813817.1"/>
    <property type="molecule type" value="Genomic_DNA"/>
</dbReference>
<sequence>MVTHALATRLRIVLVDYPDADNFTWHMRLPLHHGGGTQWAACTPDHHLQLLDLSRRRIMHLREKMYAETVGFVLPGPARPAGVWRVSDAAHEMFGEVVPDEALDDEESVVIRGDAGLASLDERWVSIERVADNDLASWKDKKGSGPGRDQRALGVARDPRGKRFLRGPSVVLPFFEALAVAGLALVAHRMNWRQKSGVGEKRAVCREHFLLCDQLRVEVTIDPLDLAQLVGSEFHVRRLLQIEQAVERNPRQLDFEGLEIMLSSALARAAGAATEKFNEWLTARQRDQAQTTKQGRPLREERAAAARKSSAAPRGAADAQSFGEAATSLNTLALNSVGVVLLPKPRPDPVRPLTASQHSVAQRAGRRVASFPSPVEKMSDDEALLALLKTKGLHEIEQRLRAPFDFDEVEIPHRDIKPKPLLGRLLGGGAELYRDANSTNERSFAEVQAEIDSGGLQTVRRHWDKKLRCHRGARLKFLKRLADIGPGTLRRRICGKVVFFTAGGGGGVQGLVRDARVPNQFHRRAPKVHLGTPAALASIDLSEEARGRAPGSGASADDADLPRVATVDLTDSFYQFTVEEVREWFGVDYPEDAATWGAETVFDPASGVHEAVAPEGKLFFCFKGPPHGWWMALRPRPSYVDNAPIIRAARRGAELGLAAVVKALSKSVGLELRLGREGVARHARKRAWRLCRARRAFSARRGCTGRAMERIVGHLLNYFGLWPEGMSAAGRVCRFLEMHADQNYGLFDQDLLSELEILRGLIFVAGEVWHAPVAFLGDSSTKGYALSYTEVTRAEVVEATKARERWRFAEAPGPPGDGAGRDADPGWAATSDSHWGAGLL</sequence>
<organism evidence="2 5">
    <name type="scientific">Prorocentrum cordatum</name>
    <dbReference type="NCBI Taxonomy" id="2364126"/>
    <lineage>
        <taxon>Eukaryota</taxon>
        <taxon>Sar</taxon>
        <taxon>Alveolata</taxon>
        <taxon>Dinophyceae</taxon>
        <taxon>Prorocentrales</taxon>
        <taxon>Prorocentraceae</taxon>
        <taxon>Prorocentrum</taxon>
    </lineage>
</organism>
<feature type="region of interest" description="Disordered" evidence="1">
    <location>
        <begin position="282"/>
        <end position="319"/>
    </location>
</feature>
<feature type="region of interest" description="Disordered" evidence="1">
    <location>
        <begin position="808"/>
        <end position="840"/>
    </location>
</feature>
<evidence type="ECO:0000313" key="2">
    <source>
        <dbReference type="EMBL" id="CAK0813817.1"/>
    </source>
</evidence>
<accession>A0ABN9R4W0</accession>
<dbReference type="EMBL" id="CAUYUJ010015538">
    <property type="protein sequence ID" value="CAK0855300.1"/>
    <property type="molecule type" value="Genomic_DNA"/>
</dbReference>
<name>A0ABN9R4W0_9DINO</name>
<proteinExistence type="predicted"/>
<evidence type="ECO:0000256" key="1">
    <source>
        <dbReference type="SAM" id="MobiDB-lite"/>
    </source>
</evidence>
<comment type="caution">
    <text evidence="2">The sequence shown here is derived from an EMBL/GenBank/DDBJ whole genome shotgun (WGS) entry which is preliminary data.</text>
</comment>
<protein>
    <recommendedName>
        <fullName evidence="6">DNA-directed DNA polymerase</fullName>
    </recommendedName>
</protein>
<dbReference type="EMBL" id="CAUYUJ010005580">
    <property type="protein sequence ID" value="CAK0814239.1"/>
    <property type="molecule type" value="Genomic_DNA"/>
</dbReference>
<evidence type="ECO:0000313" key="5">
    <source>
        <dbReference type="Proteomes" id="UP001189429"/>
    </source>
</evidence>
<dbReference type="Proteomes" id="UP001189429">
    <property type="component" value="Unassembled WGS sequence"/>
</dbReference>
<feature type="non-terminal residue" evidence="2">
    <location>
        <position position="840"/>
    </location>
</feature>
<evidence type="ECO:0008006" key="6">
    <source>
        <dbReference type="Google" id="ProtNLM"/>
    </source>
</evidence>
<evidence type="ECO:0000313" key="3">
    <source>
        <dbReference type="EMBL" id="CAK0814239.1"/>
    </source>
</evidence>
<reference evidence="2" key="1">
    <citation type="submission" date="2023-10" db="EMBL/GenBank/DDBJ databases">
        <authorList>
            <person name="Chen Y."/>
            <person name="Shah S."/>
            <person name="Dougan E. K."/>
            <person name="Thang M."/>
            <person name="Chan C."/>
        </authorList>
    </citation>
    <scope>NUCLEOTIDE SEQUENCE [LARGE SCALE GENOMIC DNA]</scope>
</reference>
<gene>
    <name evidence="2" type="ORF">PCOR1329_LOCUS17611</name>
    <name evidence="3" type="ORF">PCOR1329_LOCUS17894</name>
    <name evidence="4" type="ORF">PCOR1329_LOCUS46080</name>
</gene>
<evidence type="ECO:0000313" key="4">
    <source>
        <dbReference type="EMBL" id="CAK0855300.1"/>
    </source>
</evidence>